<name>A0A7R9M8B7_9ACAR</name>
<dbReference type="EMBL" id="OC924398">
    <property type="protein sequence ID" value="CAD7655492.1"/>
    <property type="molecule type" value="Genomic_DNA"/>
</dbReference>
<evidence type="ECO:0000313" key="2">
    <source>
        <dbReference type="EMBL" id="CAD7655492.1"/>
    </source>
</evidence>
<evidence type="ECO:0000256" key="1">
    <source>
        <dbReference type="SAM" id="MobiDB-lite"/>
    </source>
</evidence>
<sequence>MVRPPKIIVTDIDEDPDIKRQLRNREIKDWSGRPPKIIVTDIDEDPDIKRQLRNREIKDWSGSQSILKPQRNGNTLIARE</sequence>
<keyword evidence="3" id="KW-1185">Reference proteome</keyword>
<accession>A0A7R9M8B7</accession>
<organism evidence="2">
    <name type="scientific">Oppiella nova</name>
    <dbReference type="NCBI Taxonomy" id="334625"/>
    <lineage>
        <taxon>Eukaryota</taxon>
        <taxon>Metazoa</taxon>
        <taxon>Ecdysozoa</taxon>
        <taxon>Arthropoda</taxon>
        <taxon>Chelicerata</taxon>
        <taxon>Arachnida</taxon>
        <taxon>Acari</taxon>
        <taxon>Acariformes</taxon>
        <taxon>Sarcoptiformes</taxon>
        <taxon>Oribatida</taxon>
        <taxon>Brachypylina</taxon>
        <taxon>Oppioidea</taxon>
        <taxon>Oppiidae</taxon>
        <taxon>Oppiella</taxon>
    </lineage>
</organism>
<dbReference type="EMBL" id="CAJPVJ010009573">
    <property type="protein sequence ID" value="CAG2172679.1"/>
    <property type="molecule type" value="Genomic_DNA"/>
</dbReference>
<dbReference type="Proteomes" id="UP000728032">
    <property type="component" value="Unassembled WGS sequence"/>
</dbReference>
<feature type="region of interest" description="Disordered" evidence="1">
    <location>
        <begin position="61"/>
        <end position="80"/>
    </location>
</feature>
<reference evidence="2" key="1">
    <citation type="submission" date="2020-11" db="EMBL/GenBank/DDBJ databases">
        <authorList>
            <person name="Tran Van P."/>
        </authorList>
    </citation>
    <scope>NUCLEOTIDE SEQUENCE</scope>
</reference>
<evidence type="ECO:0000313" key="3">
    <source>
        <dbReference type="Proteomes" id="UP000728032"/>
    </source>
</evidence>
<proteinExistence type="predicted"/>
<gene>
    <name evidence="2" type="ORF">ONB1V03_LOCUS12135</name>
</gene>
<protein>
    <submittedName>
        <fullName evidence="2">Uncharacterized protein</fullName>
    </submittedName>
</protein>
<dbReference type="AlphaFoldDB" id="A0A7R9M8B7"/>